<organism evidence="2 3">
    <name type="scientific">Vittaforma corneae (strain ATCC 50505)</name>
    <name type="common">Microsporidian parasite</name>
    <name type="synonym">Nosema corneum</name>
    <dbReference type="NCBI Taxonomy" id="993615"/>
    <lineage>
        <taxon>Eukaryota</taxon>
        <taxon>Fungi</taxon>
        <taxon>Fungi incertae sedis</taxon>
        <taxon>Microsporidia</taxon>
        <taxon>Nosematidae</taxon>
        <taxon>Vittaforma</taxon>
    </lineage>
</organism>
<dbReference type="VEuPathDB" id="MicrosporidiaDB:VICG_01689"/>
<name>L2GKD7_VITCO</name>
<keyword evidence="3" id="KW-1185">Reference proteome</keyword>
<sequence>MNNSALENNDQNNALNQDSAVEKTADGTFGNVIDQNNINDVPEPSSELIRDIFEINKKLNEENRALKTKIQELEGKFTEMSLSYEEQINELTNSAIDKDFEKGIFVESEILGRLEQENIQLRKTLEEFYKKTLKEWYEEMRMKHGCET</sequence>
<gene>
    <name evidence="2" type="ORF">VICG_01689</name>
</gene>
<dbReference type="GeneID" id="19882399"/>
<dbReference type="HOGENOM" id="CLU_1760233_0_0_1"/>
<evidence type="ECO:0000313" key="3">
    <source>
        <dbReference type="Proteomes" id="UP000011082"/>
    </source>
</evidence>
<evidence type="ECO:0008006" key="4">
    <source>
        <dbReference type="Google" id="ProtNLM"/>
    </source>
</evidence>
<feature type="coiled-coil region" evidence="1">
    <location>
        <begin position="49"/>
        <end position="76"/>
    </location>
</feature>
<accession>L2GKD7</accession>
<dbReference type="InParanoid" id="L2GKD7"/>
<evidence type="ECO:0000256" key="1">
    <source>
        <dbReference type="SAM" id="Coils"/>
    </source>
</evidence>
<dbReference type="Proteomes" id="UP000011082">
    <property type="component" value="Unassembled WGS sequence"/>
</dbReference>
<evidence type="ECO:0000313" key="2">
    <source>
        <dbReference type="EMBL" id="ELA41316.1"/>
    </source>
</evidence>
<protein>
    <recommendedName>
        <fullName evidence="4">TATA element modulatory factor 1 TATA binding domain-containing protein</fullName>
    </recommendedName>
</protein>
<keyword evidence="1" id="KW-0175">Coiled coil</keyword>
<proteinExistence type="predicted"/>
<dbReference type="RefSeq" id="XP_007605134.1">
    <property type="nucleotide sequence ID" value="XM_007605072.1"/>
</dbReference>
<reference evidence="3" key="1">
    <citation type="submission" date="2011-05" db="EMBL/GenBank/DDBJ databases">
        <title>The genome sequence of Vittaforma corneae strain ATCC 50505.</title>
        <authorList>
            <consortium name="The Broad Institute Genome Sequencing Platform"/>
            <person name="Cuomo C."/>
            <person name="Didier E."/>
            <person name="Bowers L."/>
            <person name="Young S.K."/>
            <person name="Zeng Q."/>
            <person name="Gargeya S."/>
            <person name="Fitzgerald M."/>
            <person name="Haas B."/>
            <person name="Abouelleil A."/>
            <person name="Alvarado L."/>
            <person name="Arachchi H.M."/>
            <person name="Berlin A."/>
            <person name="Chapman S.B."/>
            <person name="Gearin G."/>
            <person name="Goldberg J."/>
            <person name="Griggs A."/>
            <person name="Gujja S."/>
            <person name="Hansen M."/>
            <person name="Heiman D."/>
            <person name="Howarth C."/>
            <person name="Larimer J."/>
            <person name="Lui A."/>
            <person name="MacDonald P.J.P."/>
            <person name="McCowen C."/>
            <person name="Montmayeur A."/>
            <person name="Murphy C."/>
            <person name="Neiman D."/>
            <person name="Pearson M."/>
            <person name="Priest M."/>
            <person name="Roberts A."/>
            <person name="Saif S."/>
            <person name="Shea T."/>
            <person name="Sisk P."/>
            <person name="Stolte C."/>
            <person name="Sykes S."/>
            <person name="Wortman J."/>
            <person name="Nusbaum C."/>
            <person name="Birren B."/>
        </authorList>
    </citation>
    <scope>NUCLEOTIDE SEQUENCE [LARGE SCALE GENOMIC DNA]</scope>
    <source>
        <strain evidence="3">ATCC 50505</strain>
    </source>
</reference>
<dbReference type="OrthoDB" id="10646478at2759"/>
<dbReference type="AlphaFoldDB" id="L2GKD7"/>
<dbReference type="EMBL" id="JH370146">
    <property type="protein sequence ID" value="ELA41316.1"/>
    <property type="molecule type" value="Genomic_DNA"/>
</dbReference>